<keyword evidence="1" id="KW-0418">Kinase</keyword>
<dbReference type="AlphaFoldDB" id="A0A922IMP0"/>
<reference evidence="1" key="2">
    <citation type="journal article" date="2019" name="Gigascience">
        <title>High-quality Schistosoma haematobium genome achieved by single-molecule and long-range sequencing.</title>
        <authorList>
            <person name="Stroehlein A.J."/>
            <person name="Korhonen P.K."/>
            <person name="Chong T.M."/>
            <person name="Lim Y.L."/>
            <person name="Chan K.G."/>
            <person name="Webster B."/>
            <person name="Rollinson D."/>
            <person name="Brindley P.J."/>
            <person name="Gasser R.B."/>
            <person name="Young N.D."/>
        </authorList>
    </citation>
    <scope>NUCLEOTIDE SEQUENCE</scope>
</reference>
<evidence type="ECO:0000313" key="2">
    <source>
        <dbReference type="Proteomes" id="UP000471633"/>
    </source>
</evidence>
<keyword evidence="1" id="KW-0808">Transferase</keyword>
<gene>
    <name evidence="1" type="primary">ULK4_1</name>
    <name evidence="1" type="ORF">MS3_00007590</name>
</gene>
<reference evidence="1" key="1">
    <citation type="journal article" date="2012" name="Nat. Genet.">
        <title>Whole-genome sequence of Schistosoma haematobium.</title>
        <authorList>
            <person name="Young N.D."/>
            <person name="Jex A.R."/>
            <person name="Li B."/>
            <person name="Liu S."/>
            <person name="Yang L."/>
            <person name="Xiong Z."/>
            <person name="Li Y."/>
            <person name="Cantacessi C."/>
            <person name="Hall R.S."/>
            <person name="Xu X."/>
            <person name="Chen F."/>
            <person name="Wu X."/>
            <person name="Zerlotini A."/>
            <person name="Oliveira G."/>
            <person name="Hofmann A."/>
            <person name="Zhang G."/>
            <person name="Fang X."/>
            <person name="Kang Y."/>
            <person name="Campbell B.E."/>
            <person name="Loukas A."/>
            <person name="Ranganathan S."/>
            <person name="Rollinson D."/>
            <person name="Rinaldi G."/>
            <person name="Brindley P.J."/>
            <person name="Yang H."/>
            <person name="Wang J."/>
            <person name="Wang J."/>
            <person name="Gasser R.B."/>
        </authorList>
    </citation>
    <scope>NUCLEOTIDE SEQUENCE</scope>
</reference>
<keyword evidence="2" id="KW-1185">Reference proteome</keyword>
<sequence length="122" mass="13607">MALSSHASLVSPLCTGNLGYSENKSVLHSSSPSVTSNLCLTLFELIPLLFHWSNLCKPDYLIIKLRLLELVTIACLEIGQILVPEPNSNSDEKQSGNYSNKTHYNSGKHVSYCLIIYIYIYI</sequence>
<dbReference type="CTD" id="24595286"/>
<protein>
    <submittedName>
        <fullName evidence="1">Unc-51-like kinase 4, variant 2</fullName>
    </submittedName>
</protein>
<dbReference type="GO" id="GO:0016301">
    <property type="term" value="F:kinase activity"/>
    <property type="evidence" value="ECO:0007669"/>
    <property type="project" value="UniProtKB-KW"/>
</dbReference>
<accession>A0A922IMP0</accession>
<reference evidence="1" key="4">
    <citation type="journal article" date="2022" name="PLoS Pathog.">
        <title>Chromosome-level genome of Schistosoma haematobium underpins genome-wide explorations of molecular variation.</title>
        <authorList>
            <person name="Stroehlein A.J."/>
            <person name="Korhonen P.K."/>
            <person name="Lee V.V."/>
            <person name="Ralph S.A."/>
            <person name="Mentink-Kane M."/>
            <person name="You H."/>
            <person name="McManus D.P."/>
            <person name="Tchuente L.T."/>
            <person name="Stothard J.R."/>
            <person name="Kaur P."/>
            <person name="Dudchenko O."/>
            <person name="Aiden E.L."/>
            <person name="Yang B."/>
            <person name="Yang H."/>
            <person name="Emery A.M."/>
            <person name="Webster B.L."/>
            <person name="Brindley P.J."/>
            <person name="Rollinson D."/>
            <person name="Chang B.C.H."/>
            <person name="Gasser R.B."/>
            <person name="Young N.D."/>
        </authorList>
    </citation>
    <scope>NUCLEOTIDE SEQUENCE</scope>
</reference>
<name>A0A922IMP0_SCHHA</name>
<dbReference type="GeneID" id="24595286"/>
<proteinExistence type="predicted"/>
<dbReference type="RefSeq" id="XP_051066443.1">
    <property type="nucleotide sequence ID" value="XM_051215897.1"/>
</dbReference>
<comment type="caution">
    <text evidence="1">The sequence shown here is derived from an EMBL/GenBank/DDBJ whole genome shotgun (WGS) entry which is preliminary data.</text>
</comment>
<reference evidence="1" key="3">
    <citation type="submission" date="2021-06" db="EMBL/GenBank/DDBJ databases">
        <title>Chromosome-level genome assembly for S. haematobium.</title>
        <authorList>
            <person name="Stroehlein A.J."/>
        </authorList>
    </citation>
    <scope>NUCLEOTIDE SEQUENCE</scope>
</reference>
<dbReference type="Proteomes" id="UP000471633">
    <property type="component" value="Unassembled WGS sequence"/>
</dbReference>
<organism evidence="1 2">
    <name type="scientific">Schistosoma haematobium</name>
    <name type="common">Blood fluke</name>
    <dbReference type="NCBI Taxonomy" id="6185"/>
    <lineage>
        <taxon>Eukaryota</taxon>
        <taxon>Metazoa</taxon>
        <taxon>Spiralia</taxon>
        <taxon>Lophotrochozoa</taxon>
        <taxon>Platyhelminthes</taxon>
        <taxon>Trematoda</taxon>
        <taxon>Digenea</taxon>
        <taxon>Strigeidida</taxon>
        <taxon>Schistosomatoidea</taxon>
        <taxon>Schistosomatidae</taxon>
        <taxon>Schistosoma</taxon>
    </lineage>
</organism>
<dbReference type="EMBL" id="AMPZ03000005">
    <property type="protein sequence ID" value="KAH9583047.1"/>
    <property type="molecule type" value="Genomic_DNA"/>
</dbReference>
<evidence type="ECO:0000313" key="1">
    <source>
        <dbReference type="EMBL" id="KAH9583047.1"/>
    </source>
</evidence>